<sequence length="198" mass="22351">MSSASQLPPPSYSPFPGETERTLSPDDTPPVPPYSPPSSEIANYPFHQMSAEQVVTWLNAKGVFSPLDYPSIFGIPLWYKMVERRLDGGSVLKFGLVHSFWEEMVGTLEAQRIVSLIARSLTNAGKPKSRYSPMENYKRHLCNYYRLKHGVSKDAKVPESALRSLRQDLPPWDVLPRTASQISPKIWHSRWPEPNASA</sequence>
<dbReference type="AlphaFoldDB" id="A0A292PKE9"/>
<evidence type="ECO:0000313" key="2">
    <source>
        <dbReference type="EMBL" id="CUS07251.1"/>
    </source>
</evidence>
<gene>
    <name evidence="2" type="ORF">GSTUAT00008666001</name>
</gene>
<feature type="non-terminal residue" evidence="2">
    <location>
        <position position="1"/>
    </location>
</feature>
<reference evidence="2" key="1">
    <citation type="submission" date="2015-10" db="EMBL/GenBank/DDBJ databases">
        <authorList>
            <person name="Regsiter A."/>
            <person name="william w."/>
        </authorList>
    </citation>
    <scope>NUCLEOTIDE SEQUENCE</scope>
    <source>
        <strain evidence="2">Montdore</strain>
    </source>
</reference>
<accession>A0A292PKE9</accession>
<feature type="compositionally biased region" description="Pro residues" evidence="1">
    <location>
        <begin position="27"/>
        <end position="36"/>
    </location>
</feature>
<evidence type="ECO:0000313" key="3">
    <source>
        <dbReference type="Proteomes" id="UP001412239"/>
    </source>
</evidence>
<protein>
    <submittedName>
        <fullName evidence="2">Uncharacterized protein</fullName>
    </submittedName>
</protein>
<evidence type="ECO:0000256" key="1">
    <source>
        <dbReference type="SAM" id="MobiDB-lite"/>
    </source>
</evidence>
<name>A0A292PKE9_9PEZI</name>
<dbReference type="EMBL" id="LN891228">
    <property type="protein sequence ID" value="CUS07251.1"/>
    <property type="molecule type" value="Genomic_DNA"/>
</dbReference>
<dbReference type="Proteomes" id="UP001412239">
    <property type="component" value="Unassembled WGS sequence"/>
</dbReference>
<feature type="region of interest" description="Disordered" evidence="1">
    <location>
        <begin position="1"/>
        <end position="37"/>
    </location>
</feature>
<organism evidence="2 3">
    <name type="scientific">Tuber aestivum</name>
    <name type="common">summer truffle</name>
    <dbReference type="NCBI Taxonomy" id="59557"/>
    <lineage>
        <taxon>Eukaryota</taxon>
        <taxon>Fungi</taxon>
        <taxon>Dikarya</taxon>
        <taxon>Ascomycota</taxon>
        <taxon>Pezizomycotina</taxon>
        <taxon>Pezizomycetes</taxon>
        <taxon>Pezizales</taxon>
        <taxon>Tuberaceae</taxon>
        <taxon>Tuber</taxon>
    </lineage>
</organism>
<proteinExistence type="predicted"/>
<keyword evidence="3" id="KW-1185">Reference proteome</keyword>